<dbReference type="Proteomes" id="UP000266673">
    <property type="component" value="Unassembled WGS sequence"/>
</dbReference>
<keyword evidence="2" id="KW-1185">Reference proteome</keyword>
<reference evidence="1 2" key="1">
    <citation type="submission" date="2018-06" db="EMBL/GenBank/DDBJ databases">
        <title>Comparative genomics reveals the genomic features of Rhizophagus irregularis, R. cerebriforme, R. diaphanum and Gigaspora rosea, and their symbiotic lifestyle signature.</title>
        <authorList>
            <person name="Morin E."/>
            <person name="San Clemente H."/>
            <person name="Chen E.C.H."/>
            <person name="De La Providencia I."/>
            <person name="Hainaut M."/>
            <person name="Kuo A."/>
            <person name="Kohler A."/>
            <person name="Murat C."/>
            <person name="Tang N."/>
            <person name="Roy S."/>
            <person name="Loubradou J."/>
            <person name="Henrissat B."/>
            <person name="Grigoriev I.V."/>
            <person name="Corradi N."/>
            <person name="Roux C."/>
            <person name="Martin F.M."/>
        </authorList>
    </citation>
    <scope>NUCLEOTIDE SEQUENCE [LARGE SCALE GENOMIC DNA]</scope>
    <source>
        <strain evidence="1 2">DAOM 194757</strain>
    </source>
</reference>
<gene>
    <name evidence="1" type="ORF">C2G38_2196131</name>
</gene>
<evidence type="ECO:0000313" key="2">
    <source>
        <dbReference type="Proteomes" id="UP000266673"/>
    </source>
</evidence>
<name>A0A397UUY6_9GLOM</name>
<sequence length="255" mass="28882">MATLPHYHTNTKKNPNHREKIAEAAAIYFITKTAFLIVDCGGGAVDLTARKLLNNCELGEIIELLAKNEIKLLREKHYGEMQYMIQEFYETVKIPYTGDNNFSSEFDLDRICPVLKQGEAKTSLDEKEWIIEVNNDDVKEMFIPSLRGLFDLYPYNLKILANVRPYLCELAHILIPSEPTAAVVRGAVIFGLQNCFEEVVEHLGELLVDPPDIDLGLDRRVRFSLCFGEEEIKASTVNLLNGQNYHTAFNLGAES</sequence>
<proteinExistence type="predicted"/>
<accession>A0A397UUY6</accession>
<organism evidence="1 2">
    <name type="scientific">Gigaspora rosea</name>
    <dbReference type="NCBI Taxonomy" id="44941"/>
    <lineage>
        <taxon>Eukaryota</taxon>
        <taxon>Fungi</taxon>
        <taxon>Fungi incertae sedis</taxon>
        <taxon>Mucoromycota</taxon>
        <taxon>Glomeromycotina</taxon>
        <taxon>Glomeromycetes</taxon>
        <taxon>Diversisporales</taxon>
        <taxon>Gigasporaceae</taxon>
        <taxon>Gigaspora</taxon>
    </lineage>
</organism>
<evidence type="ECO:0000313" key="1">
    <source>
        <dbReference type="EMBL" id="RIB14080.1"/>
    </source>
</evidence>
<dbReference type="OrthoDB" id="2963168at2759"/>
<dbReference type="EMBL" id="QKWP01000865">
    <property type="protein sequence ID" value="RIB14080.1"/>
    <property type="molecule type" value="Genomic_DNA"/>
</dbReference>
<comment type="caution">
    <text evidence="1">The sequence shown here is derived from an EMBL/GenBank/DDBJ whole genome shotgun (WGS) entry which is preliminary data.</text>
</comment>
<protein>
    <submittedName>
        <fullName evidence="1">Uncharacterized protein</fullName>
    </submittedName>
</protein>
<dbReference type="AlphaFoldDB" id="A0A397UUY6"/>